<dbReference type="EMBL" id="JBJUVG010000001">
    <property type="protein sequence ID" value="MFM9412777.1"/>
    <property type="molecule type" value="Genomic_DNA"/>
</dbReference>
<organism evidence="7 8">
    <name type="scientific">Peptococcus simiae</name>
    <dbReference type="NCBI Taxonomy" id="1643805"/>
    <lineage>
        <taxon>Bacteria</taxon>
        <taxon>Bacillati</taxon>
        <taxon>Bacillota</taxon>
        <taxon>Clostridia</taxon>
        <taxon>Eubacteriales</taxon>
        <taxon>Peptococcaceae</taxon>
        <taxon>Peptococcus</taxon>
    </lineage>
</organism>
<dbReference type="SUPFAM" id="SSF140478">
    <property type="entry name" value="LemA-like"/>
    <property type="match status" value="1"/>
</dbReference>
<comment type="subcellular location">
    <subcellularLocation>
        <location evidence="1">Membrane</location>
        <topology evidence="1">Single-pass membrane protein</topology>
    </subcellularLocation>
</comment>
<keyword evidence="8" id="KW-1185">Reference proteome</keyword>
<keyword evidence="4 6" id="KW-1133">Transmembrane helix</keyword>
<name>A0ABW9GWY5_9FIRM</name>
<evidence type="ECO:0000256" key="5">
    <source>
        <dbReference type="ARBA" id="ARBA00023136"/>
    </source>
</evidence>
<evidence type="ECO:0000256" key="4">
    <source>
        <dbReference type="ARBA" id="ARBA00022989"/>
    </source>
</evidence>
<comment type="caution">
    <text evidence="7">The sequence shown here is derived from an EMBL/GenBank/DDBJ whole genome shotgun (WGS) entry which is preliminary data.</text>
</comment>
<dbReference type="Pfam" id="PF04011">
    <property type="entry name" value="LemA"/>
    <property type="match status" value="1"/>
</dbReference>
<dbReference type="Proteomes" id="UP001631949">
    <property type="component" value="Unassembled WGS sequence"/>
</dbReference>
<accession>A0ABW9GWY5</accession>
<dbReference type="PANTHER" id="PTHR34478:SF1">
    <property type="entry name" value="PROTEIN LEMA"/>
    <property type="match status" value="1"/>
</dbReference>
<sequence>MGISIGLMLVAGIVLLGVLLVIWGIGVYNRLVKERELVRNAMGQIAAQIESRWDALKSLIEATRQYAGHEADTFKSVTEARSRVTSQSTVADVEQDNQLFGRAMANINAVAEAYPDLKASSVYQQSMGAVDKYENQVRQSRMVYNDTVTKYNRTIQQVPSNIIAGIFNFSQERYFENSPEKAETPSWNA</sequence>
<evidence type="ECO:0000313" key="8">
    <source>
        <dbReference type="Proteomes" id="UP001631949"/>
    </source>
</evidence>
<dbReference type="InterPro" id="IPR007156">
    <property type="entry name" value="MamQ_LemA"/>
</dbReference>
<evidence type="ECO:0000256" key="1">
    <source>
        <dbReference type="ARBA" id="ARBA00004167"/>
    </source>
</evidence>
<dbReference type="RefSeq" id="WP_408976408.1">
    <property type="nucleotide sequence ID" value="NZ_JBJUVG010000001.1"/>
</dbReference>
<evidence type="ECO:0000313" key="7">
    <source>
        <dbReference type="EMBL" id="MFM9412777.1"/>
    </source>
</evidence>
<keyword evidence="3 6" id="KW-0812">Transmembrane</keyword>
<protein>
    <submittedName>
        <fullName evidence="7">LemA family protein</fullName>
    </submittedName>
</protein>
<evidence type="ECO:0000256" key="2">
    <source>
        <dbReference type="ARBA" id="ARBA00008854"/>
    </source>
</evidence>
<dbReference type="InterPro" id="IPR023353">
    <property type="entry name" value="LemA-like_dom_sf"/>
</dbReference>
<proteinExistence type="inferred from homology"/>
<dbReference type="Gene3D" id="1.20.1440.20">
    <property type="entry name" value="LemA-like domain"/>
    <property type="match status" value="1"/>
</dbReference>
<reference evidence="7 8" key="1">
    <citation type="journal article" date="2016" name="Int. J. Syst. Evol. Microbiol.">
        <title>Peptococcus simiae sp. nov., isolated from rhesus macaque faeces and emended description of the genus Peptococcus.</title>
        <authorList>
            <person name="Shkoporov A.N."/>
            <person name="Efimov B.A."/>
            <person name="Kondova I."/>
            <person name="Ouwerling B."/>
            <person name="Chaplin A.V."/>
            <person name="Shcherbakova V.A."/>
            <person name="Langermans J.A.M."/>
        </authorList>
    </citation>
    <scope>NUCLEOTIDE SEQUENCE [LARGE SCALE GENOMIC DNA]</scope>
    <source>
        <strain evidence="7 8">M108</strain>
    </source>
</reference>
<keyword evidence="5 6" id="KW-0472">Membrane</keyword>
<evidence type="ECO:0000256" key="3">
    <source>
        <dbReference type="ARBA" id="ARBA00022692"/>
    </source>
</evidence>
<evidence type="ECO:0000256" key="6">
    <source>
        <dbReference type="SAM" id="Phobius"/>
    </source>
</evidence>
<comment type="similarity">
    <text evidence="2">Belongs to the LemA family.</text>
</comment>
<feature type="transmembrane region" description="Helical" evidence="6">
    <location>
        <begin position="6"/>
        <end position="29"/>
    </location>
</feature>
<dbReference type="PANTHER" id="PTHR34478">
    <property type="entry name" value="PROTEIN LEMA"/>
    <property type="match status" value="1"/>
</dbReference>
<gene>
    <name evidence="7" type="ORF">ACKQTC_00050</name>
</gene>